<dbReference type="InterPro" id="IPR036264">
    <property type="entry name" value="Bact_exopeptidase_dim_dom"/>
</dbReference>
<dbReference type="SUPFAM" id="SSF53187">
    <property type="entry name" value="Zn-dependent exopeptidases"/>
    <property type="match status" value="1"/>
</dbReference>
<evidence type="ECO:0000256" key="3">
    <source>
        <dbReference type="ARBA" id="ARBA00022723"/>
    </source>
</evidence>
<dbReference type="EMBL" id="JBHSWH010000001">
    <property type="protein sequence ID" value="MFC6706365.1"/>
    <property type="molecule type" value="Genomic_DNA"/>
</dbReference>
<dbReference type="Pfam" id="PF07687">
    <property type="entry name" value="M20_dimer"/>
    <property type="match status" value="1"/>
</dbReference>
<organism evidence="7 8">
    <name type="scientific">Flexivirga alba</name>
    <dbReference type="NCBI Taxonomy" id="702742"/>
    <lineage>
        <taxon>Bacteria</taxon>
        <taxon>Bacillati</taxon>
        <taxon>Actinomycetota</taxon>
        <taxon>Actinomycetes</taxon>
        <taxon>Micrococcales</taxon>
        <taxon>Dermacoccaceae</taxon>
        <taxon>Flexivirga</taxon>
    </lineage>
</organism>
<gene>
    <name evidence="7" type="ORF">ACFQDH_14150</name>
</gene>
<name>A0ABW2AI54_9MICO</name>
<dbReference type="SUPFAM" id="SSF55031">
    <property type="entry name" value="Bacterial exopeptidase dimerisation domain"/>
    <property type="match status" value="1"/>
</dbReference>
<dbReference type="InterPro" id="IPR047177">
    <property type="entry name" value="Pept_M20A"/>
</dbReference>
<dbReference type="Pfam" id="PF01546">
    <property type="entry name" value="Peptidase_M20"/>
    <property type="match status" value="1"/>
</dbReference>
<sequence>MIDAVAALQAAVRRRTVAGMAKDDTEFDGLHADLRAHFPLLFATCEQVELRDHALLLRWKGAQDDRPVVLMAHQDVVPVNPRDDWTHPAYDAQVVDGVIWGRGTLDCKGSLVAICAAVEELLADGVEPAQDVWLSFGADEEVHGTTAAAAIAALQERAVEPWLILDEGGMAVSGAFPGVSKPLAVIGLTEKGVVELELVARAEGGHASMPPRNSAPAKLARAILALDKHPAPAQLPEPTLQMLQRVAPHVRGPLGSLIGRADTLRRPLAKVFARMGPTTAAMTRTTYAITELSGAPANNVLATTATAGVNMRVAVTETAEDAVERVRTMVGDDVEVVVRTAYDPSPVADLGDAFALLEKITREVMPDVVPVPYVVMAATDARHFQQVWHNCYRFNPFRMDEAQRQSLHNVDEHLGVDSFLEGIRWYRALLQGL</sequence>
<dbReference type="PANTHER" id="PTHR45962">
    <property type="entry name" value="N-FATTY-ACYL-AMINO ACID SYNTHASE/HYDROLASE PM20D1"/>
    <property type="match status" value="1"/>
</dbReference>
<accession>A0ABW2AI54</accession>
<keyword evidence="8" id="KW-1185">Reference proteome</keyword>
<dbReference type="RefSeq" id="WP_382402351.1">
    <property type="nucleotide sequence ID" value="NZ_JBHSWH010000001.1"/>
</dbReference>
<proteinExistence type="inferred from homology"/>
<dbReference type="InterPro" id="IPR002933">
    <property type="entry name" value="Peptidase_M20"/>
</dbReference>
<dbReference type="Proteomes" id="UP001596298">
    <property type="component" value="Unassembled WGS sequence"/>
</dbReference>
<evidence type="ECO:0000259" key="6">
    <source>
        <dbReference type="Pfam" id="PF07687"/>
    </source>
</evidence>
<keyword evidence="3" id="KW-0479">Metal-binding</keyword>
<evidence type="ECO:0000256" key="5">
    <source>
        <dbReference type="ARBA" id="ARBA00022833"/>
    </source>
</evidence>
<reference evidence="8" key="1">
    <citation type="journal article" date="2019" name="Int. J. Syst. Evol. Microbiol.">
        <title>The Global Catalogue of Microorganisms (GCM) 10K type strain sequencing project: providing services to taxonomists for standard genome sequencing and annotation.</title>
        <authorList>
            <consortium name="The Broad Institute Genomics Platform"/>
            <consortium name="The Broad Institute Genome Sequencing Center for Infectious Disease"/>
            <person name="Wu L."/>
            <person name="Ma J."/>
        </authorList>
    </citation>
    <scope>NUCLEOTIDE SEQUENCE [LARGE SCALE GENOMIC DNA]</scope>
    <source>
        <strain evidence="8">CCUG 58127</strain>
    </source>
</reference>
<dbReference type="PANTHER" id="PTHR45962:SF1">
    <property type="entry name" value="N-FATTY-ACYL-AMINO ACID SYNTHASE_HYDROLASE PM20D1"/>
    <property type="match status" value="1"/>
</dbReference>
<evidence type="ECO:0000313" key="7">
    <source>
        <dbReference type="EMBL" id="MFC6706365.1"/>
    </source>
</evidence>
<evidence type="ECO:0000256" key="1">
    <source>
        <dbReference type="ARBA" id="ARBA00006247"/>
    </source>
</evidence>
<comment type="similarity">
    <text evidence="1">Belongs to the peptidase M20A family.</text>
</comment>
<dbReference type="Gene3D" id="1.10.150.900">
    <property type="match status" value="1"/>
</dbReference>
<evidence type="ECO:0000256" key="2">
    <source>
        <dbReference type="ARBA" id="ARBA00022670"/>
    </source>
</evidence>
<comment type="caution">
    <text evidence="7">The sequence shown here is derived from an EMBL/GenBank/DDBJ whole genome shotgun (WGS) entry which is preliminary data.</text>
</comment>
<keyword evidence="4" id="KW-0378">Hydrolase</keyword>
<keyword evidence="2" id="KW-0645">Protease</keyword>
<protein>
    <submittedName>
        <fullName evidence="7">M20/M25/M40 family metallo-hydrolase</fullName>
    </submittedName>
</protein>
<evidence type="ECO:0000313" key="8">
    <source>
        <dbReference type="Proteomes" id="UP001596298"/>
    </source>
</evidence>
<dbReference type="Gene3D" id="3.40.630.10">
    <property type="entry name" value="Zn peptidases"/>
    <property type="match status" value="1"/>
</dbReference>
<keyword evidence="5" id="KW-0862">Zinc</keyword>
<evidence type="ECO:0000256" key="4">
    <source>
        <dbReference type="ARBA" id="ARBA00022801"/>
    </source>
</evidence>
<dbReference type="Gene3D" id="3.30.70.360">
    <property type="match status" value="1"/>
</dbReference>
<dbReference type="InterPro" id="IPR011650">
    <property type="entry name" value="Peptidase_M20_dimer"/>
</dbReference>
<feature type="domain" description="Peptidase M20 dimerisation" evidence="6">
    <location>
        <begin position="189"/>
        <end position="332"/>
    </location>
</feature>